<evidence type="ECO:0000313" key="3">
    <source>
        <dbReference type="Proteomes" id="UP000235388"/>
    </source>
</evidence>
<organism evidence="2 3">
    <name type="scientific">Puccinia coronata f. sp. avenae</name>
    <dbReference type="NCBI Taxonomy" id="200324"/>
    <lineage>
        <taxon>Eukaryota</taxon>
        <taxon>Fungi</taxon>
        <taxon>Dikarya</taxon>
        <taxon>Basidiomycota</taxon>
        <taxon>Pucciniomycotina</taxon>
        <taxon>Pucciniomycetes</taxon>
        <taxon>Pucciniales</taxon>
        <taxon>Pucciniaceae</taxon>
        <taxon>Puccinia</taxon>
    </lineage>
</organism>
<dbReference type="SUPFAM" id="SSF111331">
    <property type="entry name" value="NAD kinase/diacylglycerol kinase-like"/>
    <property type="match status" value="1"/>
</dbReference>
<comment type="caution">
    <text evidence="2">The sequence shown here is derived from an EMBL/GenBank/DDBJ whole genome shotgun (WGS) entry which is preliminary data.</text>
</comment>
<dbReference type="Proteomes" id="UP000235388">
    <property type="component" value="Unassembled WGS sequence"/>
</dbReference>
<gene>
    <name evidence="2" type="ORF">PCANC_24936</name>
</gene>
<evidence type="ECO:0000256" key="1">
    <source>
        <dbReference type="ARBA" id="ARBA00010995"/>
    </source>
</evidence>
<keyword evidence="3" id="KW-1185">Reference proteome</keyword>
<reference evidence="2 3" key="1">
    <citation type="submission" date="2017-11" db="EMBL/GenBank/DDBJ databases">
        <title>De novo assembly and phasing of dikaryotic genomes from two isolates of Puccinia coronata f. sp. avenae, the causal agent of oat crown rust.</title>
        <authorList>
            <person name="Miller M.E."/>
            <person name="Zhang Y."/>
            <person name="Omidvar V."/>
            <person name="Sperschneider J."/>
            <person name="Schwessinger B."/>
            <person name="Raley C."/>
            <person name="Palmer J.M."/>
            <person name="Garnica D."/>
            <person name="Upadhyaya N."/>
            <person name="Rathjen J."/>
            <person name="Taylor J.M."/>
            <person name="Park R.F."/>
            <person name="Dodds P.N."/>
            <person name="Hirsch C.D."/>
            <person name="Kianian S.F."/>
            <person name="Figueroa M."/>
        </authorList>
    </citation>
    <scope>NUCLEOTIDE SEQUENCE [LARGE SCALE GENOMIC DNA]</scope>
    <source>
        <strain evidence="2">12NC29</strain>
    </source>
</reference>
<dbReference type="AlphaFoldDB" id="A0A2N5S7S9"/>
<dbReference type="Pfam" id="PF01513">
    <property type="entry name" value="NAD_kinase"/>
    <property type="match status" value="1"/>
</dbReference>
<protein>
    <submittedName>
        <fullName evidence="2">Uncharacterized protein</fullName>
    </submittedName>
</protein>
<dbReference type="EMBL" id="PGCJ01001112">
    <property type="protein sequence ID" value="PLW09301.1"/>
    <property type="molecule type" value="Genomic_DNA"/>
</dbReference>
<comment type="similarity">
    <text evidence="1">Belongs to the NAD kinase family.</text>
</comment>
<dbReference type="GO" id="GO:0003951">
    <property type="term" value="F:NAD+ kinase activity"/>
    <property type="evidence" value="ECO:0007669"/>
    <property type="project" value="InterPro"/>
</dbReference>
<dbReference type="InterPro" id="IPR002504">
    <property type="entry name" value="NADK"/>
</dbReference>
<dbReference type="GO" id="GO:0006741">
    <property type="term" value="P:NADP+ biosynthetic process"/>
    <property type="evidence" value="ECO:0007669"/>
    <property type="project" value="InterPro"/>
</dbReference>
<sequence length="66" mass="7291">MCAKSAELFELVITLGEDSTVLFASWFFRRIVPPIIPVALGSLGFLTNFDCELLEALTTRRAVRSG</sequence>
<dbReference type="InterPro" id="IPR016064">
    <property type="entry name" value="NAD/diacylglycerol_kinase_sf"/>
</dbReference>
<dbReference type="InterPro" id="IPR017438">
    <property type="entry name" value="ATP-NAD_kinase_N"/>
</dbReference>
<accession>A0A2N5S7S9</accession>
<proteinExistence type="inferred from homology"/>
<dbReference type="PANTHER" id="PTHR20275:SF0">
    <property type="entry name" value="NAD KINASE"/>
    <property type="match status" value="1"/>
</dbReference>
<dbReference type="Gene3D" id="3.40.50.10330">
    <property type="entry name" value="Probable inorganic polyphosphate/atp-NAD kinase, domain 1"/>
    <property type="match status" value="1"/>
</dbReference>
<name>A0A2N5S7S9_9BASI</name>
<dbReference type="STRING" id="200324.A0A2N5S7S9"/>
<dbReference type="OrthoDB" id="24581at2759"/>
<dbReference type="PANTHER" id="PTHR20275">
    <property type="entry name" value="NAD KINASE"/>
    <property type="match status" value="1"/>
</dbReference>
<evidence type="ECO:0000313" key="2">
    <source>
        <dbReference type="EMBL" id="PLW09301.1"/>
    </source>
</evidence>